<dbReference type="Proteomes" id="UP000277580">
    <property type="component" value="Unassembled WGS sequence"/>
</dbReference>
<evidence type="ECO:0008006" key="3">
    <source>
        <dbReference type="Google" id="ProtNLM"/>
    </source>
</evidence>
<gene>
    <name evidence="1" type="ORF">P167DRAFT_36159</name>
</gene>
<organism evidence="1 2">
    <name type="scientific">Morchella conica CCBAS932</name>
    <dbReference type="NCBI Taxonomy" id="1392247"/>
    <lineage>
        <taxon>Eukaryota</taxon>
        <taxon>Fungi</taxon>
        <taxon>Dikarya</taxon>
        <taxon>Ascomycota</taxon>
        <taxon>Pezizomycotina</taxon>
        <taxon>Pezizomycetes</taxon>
        <taxon>Pezizales</taxon>
        <taxon>Morchellaceae</taxon>
        <taxon>Morchella</taxon>
    </lineage>
</organism>
<dbReference type="SUPFAM" id="SSF89372">
    <property type="entry name" value="Fucose-specific lectin"/>
    <property type="match status" value="1"/>
</dbReference>
<evidence type="ECO:0000313" key="1">
    <source>
        <dbReference type="EMBL" id="RPB06814.1"/>
    </source>
</evidence>
<protein>
    <recommendedName>
        <fullName evidence="3">Fucose-specific lectin</fullName>
    </recommendedName>
</protein>
<dbReference type="InParanoid" id="A0A3N4K8F3"/>
<dbReference type="EMBL" id="ML119217">
    <property type="protein sequence ID" value="RPB06814.1"/>
    <property type="molecule type" value="Genomic_DNA"/>
</dbReference>
<accession>A0A3N4K8F3</accession>
<name>A0A3N4K8F3_9PEZI</name>
<dbReference type="AlphaFoldDB" id="A0A3N4K8F3"/>
<dbReference type="Gene3D" id="2.120.10.70">
    <property type="entry name" value="Fucose-specific lectin"/>
    <property type="match status" value="1"/>
</dbReference>
<sequence>MVAGQDPEYNLIYMLYAISPFYRCLGYSTYMPVNAACGDGKELGWIYCLNNDKQQPTLYELPLTGGPKPQIMGLPRPLVTSYLAACYEPHLQKRYVFYQGLTNDQSSQIIHCFQADTSTDQPVDSTYDVKTDNSPLACCVIPRASGAGNLVVLYFTQNGGTLRRSTYDPATNKWTASSGSAMSQAPLVDQASQLTVMPDMTMKKIRVFFVQKTNPTGGFTLWEDDYVQAD</sequence>
<keyword evidence="2" id="KW-1185">Reference proteome</keyword>
<proteinExistence type="predicted"/>
<evidence type="ECO:0000313" key="2">
    <source>
        <dbReference type="Proteomes" id="UP000277580"/>
    </source>
</evidence>
<reference evidence="1 2" key="1">
    <citation type="journal article" date="2018" name="Nat. Ecol. Evol.">
        <title>Pezizomycetes genomes reveal the molecular basis of ectomycorrhizal truffle lifestyle.</title>
        <authorList>
            <person name="Murat C."/>
            <person name="Payen T."/>
            <person name="Noel B."/>
            <person name="Kuo A."/>
            <person name="Morin E."/>
            <person name="Chen J."/>
            <person name="Kohler A."/>
            <person name="Krizsan K."/>
            <person name="Balestrini R."/>
            <person name="Da Silva C."/>
            <person name="Montanini B."/>
            <person name="Hainaut M."/>
            <person name="Levati E."/>
            <person name="Barry K.W."/>
            <person name="Belfiori B."/>
            <person name="Cichocki N."/>
            <person name="Clum A."/>
            <person name="Dockter R.B."/>
            <person name="Fauchery L."/>
            <person name="Guy J."/>
            <person name="Iotti M."/>
            <person name="Le Tacon F."/>
            <person name="Lindquist E.A."/>
            <person name="Lipzen A."/>
            <person name="Malagnac F."/>
            <person name="Mello A."/>
            <person name="Molinier V."/>
            <person name="Miyauchi S."/>
            <person name="Poulain J."/>
            <person name="Riccioni C."/>
            <person name="Rubini A."/>
            <person name="Sitrit Y."/>
            <person name="Splivallo R."/>
            <person name="Traeger S."/>
            <person name="Wang M."/>
            <person name="Zifcakova L."/>
            <person name="Wipf D."/>
            <person name="Zambonelli A."/>
            <person name="Paolocci F."/>
            <person name="Nowrousian M."/>
            <person name="Ottonello S."/>
            <person name="Baldrian P."/>
            <person name="Spatafora J.W."/>
            <person name="Henrissat B."/>
            <person name="Nagy L.G."/>
            <person name="Aury J.M."/>
            <person name="Wincker P."/>
            <person name="Grigoriev I.V."/>
            <person name="Bonfante P."/>
            <person name="Martin F.M."/>
        </authorList>
    </citation>
    <scope>NUCLEOTIDE SEQUENCE [LARGE SCALE GENOMIC DNA]</scope>
    <source>
        <strain evidence="1 2">CCBAS932</strain>
    </source>
</reference>